<accession>A0AAW0H652</accession>
<evidence type="ECO:0000256" key="1">
    <source>
        <dbReference type="SAM" id="MobiDB-lite"/>
    </source>
</evidence>
<gene>
    <name evidence="2" type="ORF">U0070_011225</name>
</gene>
<feature type="compositionally biased region" description="Basic and acidic residues" evidence="1">
    <location>
        <begin position="16"/>
        <end position="28"/>
    </location>
</feature>
<dbReference type="InterPro" id="IPR042919">
    <property type="entry name" value="RTL9"/>
</dbReference>
<keyword evidence="3" id="KW-1185">Reference proteome</keyword>
<proteinExistence type="predicted"/>
<name>A0AAW0H652_MYOGA</name>
<dbReference type="PANTHER" id="PTHR47702:SF1">
    <property type="entry name" value="RETROTRANSPOSON GAG-LIKE PROTEIN 9"/>
    <property type="match status" value="1"/>
</dbReference>
<sequence length="97" mass="11424">MKHQHVPKRCYYLKEHRDPKESLHDHLRQSAQKAPTNKFSTTTEDTLFSKFEYAHRQLSSESSSFIPLLSDTRAILNGLERLKRVQLSERLTLNKQT</sequence>
<dbReference type="PANTHER" id="PTHR47702">
    <property type="entry name" value="RETROTRANSPOSON GAG-LIKE PROTEIN 9"/>
    <property type="match status" value="1"/>
</dbReference>
<evidence type="ECO:0000313" key="2">
    <source>
        <dbReference type="EMBL" id="KAK7798043.1"/>
    </source>
</evidence>
<dbReference type="Proteomes" id="UP001488838">
    <property type="component" value="Unassembled WGS sequence"/>
</dbReference>
<dbReference type="AlphaFoldDB" id="A0AAW0H652"/>
<feature type="compositionally biased region" description="Polar residues" evidence="1">
    <location>
        <begin position="29"/>
        <end position="39"/>
    </location>
</feature>
<comment type="caution">
    <text evidence="2">The sequence shown here is derived from an EMBL/GenBank/DDBJ whole genome shotgun (WGS) entry which is preliminary data.</text>
</comment>
<feature type="region of interest" description="Disordered" evidence="1">
    <location>
        <begin position="16"/>
        <end position="39"/>
    </location>
</feature>
<reference evidence="2 3" key="1">
    <citation type="journal article" date="2023" name="bioRxiv">
        <title>Conserved and derived expression patterns and positive selection on dental genes reveal complex evolutionary context of ever-growing rodent molars.</title>
        <authorList>
            <person name="Calamari Z.T."/>
            <person name="Song A."/>
            <person name="Cohen E."/>
            <person name="Akter M."/>
            <person name="Roy R.D."/>
            <person name="Hallikas O."/>
            <person name="Christensen M.M."/>
            <person name="Li P."/>
            <person name="Marangoni P."/>
            <person name="Jernvall J."/>
            <person name="Klein O.D."/>
        </authorList>
    </citation>
    <scope>NUCLEOTIDE SEQUENCE [LARGE SCALE GENOMIC DNA]</scope>
    <source>
        <strain evidence="2">V071</strain>
    </source>
</reference>
<protein>
    <submittedName>
        <fullName evidence="2">Uncharacterized protein</fullName>
    </submittedName>
</protein>
<feature type="non-terminal residue" evidence="2">
    <location>
        <position position="97"/>
    </location>
</feature>
<evidence type="ECO:0000313" key="3">
    <source>
        <dbReference type="Proteomes" id="UP001488838"/>
    </source>
</evidence>
<organism evidence="2 3">
    <name type="scientific">Myodes glareolus</name>
    <name type="common">Bank vole</name>
    <name type="synonym">Clethrionomys glareolus</name>
    <dbReference type="NCBI Taxonomy" id="447135"/>
    <lineage>
        <taxon>Eukaryota</taxon>
        <taxon>Metazoa</taxon>
        <taxon>Chordata</taxon>
        <taxon>Craniata</taxon>
        <taxon>Vertebrata</taxon>
        <taxon>Euteleostomi</taxon>
        <taxon>Mammalia</taxon>
        <taxon>Eutheria</taxon>
        <taxon>Euarchontoglires</taxon>
        <taxon>Glires</taxon>
        <taxon>Rodentia</taxon>
        <taxon>Myomorpha</taxon>
        <taxon>Muroidea</taxon>
        <taxon>Cricetidae</taxon>
        <taxon>Arvicolinae</taxon>
        <taxon>Myodes</taxon>
    </lineage>
</organism>
<dbReference type="EMBL" id="JBBHLL010000739">
    <property type="protein sequence ID" value="KAK7798043.1"/>
    <property type="molecule type" value="Genomic_DNA"/>
</dbReference>